<dbReference type="InterPro" id="IPR003018">
    <property type="entry name" value="GAF"/>
</dbReference>
<feature type="transmembrane region" description="Helical" evidence="1">
    <location>
        <begin position="108"/>
        <end position="131"/>
    </location>
</feature>
<dbReference type="Pfam" id="PF01590">
    <property type="entry name" value="GAF"/>
    <property type="match status" value="1"/>
</dbReference>
<dbReference type="Gene3D" id="3.30.450.40">
    <property type="match status" value="1"/>
</dbReference>
<reference evidence="3 4" key="1">
    <citation type="submission" date="2018-04" db="EMBL/GenBank/DDBJ databases">
        <title>Complete genome uncultured novel isolate.</title>
        <authorList>
            <person name="Merlino G."/>
        </authorList>
    </citation>
    <scope>NUCLEOTIDE SEQUENCE [LARGE SCALE GENOMIC DNA]</scope>
    <source>
        <strain evidence="4">R1DC9</strain>
    </source>
</reference>
<feature type="transmembrane region" description="Helical" evidence="1">
    <location>
        <begin position="82"/>
        <end position="101"/>
    </location>
</feature>
<evidence type="ECO:0000313" key="4">
    <source>
        <dbReference type="Proteomes" id="UP000298616"/>
    </source>
</evidence>
<proteinExistence type="predicted"/>
<dbReference type="InterPro" id="IPR029016">
    <property type="entry name" value="GAF-like_dom_sf"/>
</dbReference>
<keyword evidence="1" id="KW-0472">Membrane</keyword>
<feature type="transmembrane region" description="Helical" evidence="1">
    <location>
        <begin position="137"/>
        <end position="157"/>
    </location>
</feature>
<dbReference type="SUPFAM" id="SSF55781">
    <property type="entry name" value="GAF domain-like"/>
    <property type="match status" value="1"/>
</dbReference>
<accession>A0A4D7JL67</accession>
<feature type="transmembrane region" description="Helical" evidence="1">
    <location>
        <begin position="59"/>
        <end position="76"/>
    </location>
</feature>
<gene>
    <name evidence="3" type="ORF">DCC35_11955</name>
</gene>
<feature type="transmembrane region" description="Helical" evidence="1">
    <location>
        <begin position="10"/>
        <end position="28"/>
    </location>
</feature>
<name>A0A4D7JL67_9BACT</name>
<protein>
    <recommendedName>
        <fullName evidence="2">GAF domain-containing protein</fullName>
    </recommendedName>
</protein>
<dbReference type="SMART" id="SM00065">
    <property type="entry name" value="GAF"/>
    <property type="match status" value="1"/>
</dbReference>
<keyword evidence="1" id="KW-0812">Transmembrane</keyword>
<keyword evidence="4" id="KW-1185">Reference proteome</keyword>
<evidence type="ECO:0000256" key="1">
    <source>
        <dbReference type="SAM" id="Phobius"/>
    </source>
</evidence>
<evidence type="ECO:0000313" key="3">
    <source>
        <dbReference type="EMBL" id="QCK15407.1"/>
    </source>
</evidence>
<dbReference type="OrthoDB" id="977447at2"/>
<sequence>MDKFSILVKIYRIIIIALLLLTITHVVFNSVEKSITFGISLIAFSVFYYLLIKTRSVKLFSWVFCIAIYIAIIFYSLQRSGIVAPGLHWMMIIVLLSSILLNRKAVIFWIVIITFSLIGIYLFEDVLVFGVIGNQNWWHIVSISGLLIVGIYFVNIYQKETLRINNKLIQLNNELKTQSSLLSQQAETISQQYDEIKKSHIELQGANDLLKEKREKIGVVLKALYQISKEEDVHEGNLQEVRNLIVDYVKNFLKLDRVTFWVYDYSKEKLILDDSYDNIESQRYLKEVRKSDHNEYFDFLMNNEFLNANDVKNNPILFNLKKNHISDYEYKSLLDCPIMSYGKLKGVICCESMAKRHWLDEEILLLKSLADAYVIAIKAAQRKDANERLIKKQLEIAELNSNLESMVYERTRKIQDMNKKLTRYAFINAHKIRGPLCRLLGLQILIEMDNQLHPEEIKKHMLDGLNELDEVTKMASKILEDDEFSIRD</sequence>
<dbReference type="KEGG" id="fpf:DCC35_11955"/>
<organism evidence="3 4">
    <name type="scientific">Mangrovivirga cuniculi</name>
    <dbReference type="NCBI Taxonomy" id="2715131"/>
    <lineage>
        <taxon>Bacteria</taxon>
        <taxon>Pseudomonadati</taxon>
        <taxon>Bacteroidota</taxon>
        <taxon>Cytophagia</taxon>
        <taxon>Cytophagales</taxon>
        <taxon>Mangrovivirgaceae</taxon>
        <taxon>Mangrovivirga</taxon>
    </lineage>
</organism>
<dbReference type="AlphaFoldDB" id="A0A4D7JL67"/>
<evidence type="ECO:0000259" key="2">
    <source>
        <dbReference type="SMART" id="SM00065"/>
    </source>
</evidence>
<dbReference type="Proteomes" id="UP000298616">
    <property type="component" value="Chromosome"/>
</dbReference>
<keyword evidence="1" id="KW-1133">Transmembrane helix</keyword>
<feature type="domain" description="GAF" evidence="2">
    <location>
        <begin position="237"/>
        <end position="387"/>
    </location>
</feature>
<dbReference type="EMBL" id="CP028923">
    <property type="protein sequence ID" value="QCK15407.1"/>
    <property type="molecule type" value="Genomic_DNA"/>
</dbReference>
<feature type="transmembrane region" description="Helical" evidence="1">
    <location>
        <begin position="34"/>
        <end position="52"/>
    </location>
</feature>